<evidence type="ECO:0000313" key="1">
    <source>
        <dbReference type="EMBL" id="VFS43651.1"/>
    </source>
</evidence>
<accession>A0A484Z7X2</accession>
<protein>
    <submittedName>
        <fullName evidence="1">Uncharacterized protein</fullName>
    </submittedName>
</protein>
<dbReference type="EMBL" id="CAADIW010000060">
    <property type="protein sequence ID" value="VFS43651.1"/>
    <property type="molecule type" value="Genomic_DNA"/>
</dbReference>
<organism evidence="1 2">
    <name type="scientific">Enterobacter cancerogenus</name>
    <dbReference type="NCBI Taxonomy" id="69218"/>
    <lineage>
        <taxon>Bacteria</taxon>
        <taxon>Pseudomonadati</taxon>
        <taxon>Pseudomonadota</taxon>
        <taxon>Gammaproteobacteria</taxon>
        <taxon>Enterobacterales</taxon>
        <taxon>Enterobacteriaceae</taxon>
        <taxon>Enterobacter</taxon>
        <taxon>Enterobacter cloacae complex</taxon>
    </lineage>
</organism>
<sequence length="116" mass="12835">MRVAQVVFDIGVIHTTRQRGFVAAAGPDALAFLTGDNGSAGILTGRQNAFGRNIGVSQELQRNVFIVFAGLRIAQDIGNLLLMRGAKHKRGIVKRLLRQQGQRLRIHFEDRLAFKL</sequence>
<name>A0A484Z7X2_9ENTR</name>
<dbReference type="AlphaFoldDB" id="A0A484Z7X2"/>
<reference evidence="1 2" key="1">
    <citation type="submission" date="2019-03" db="EMBL/GenBank/DDBJ databases">
        <authorList>
            <consortium name="Pathogen Informatics"/>
        </authorList>
    </citation>
    <scope>NUCLEOTIDE SEQUENCE [LARGE SCALE GENOMIC DNA]</scope>
    <source>
        <strain evidence="1 2">NCTC12126</strain>
    </source>
</reference>
<evidence type="ECO:0000313" key="2">
    <source>
        <dbReference type="Proteomes" id="UP000351155"/>
    </source>
</evidence>
<proteinExistence type="predicted"/>
<dbReference type="Proteomes" id="UP000351155">
    <property type="component" value="Unassembled WGS sequence"/>
</dbReference>
<gene>
    <name evidence="1" type="ORF">NCTC12126_04909</name>
</gene>